<organism evidence="7 8">
    <name type="scientific">Siminovitchia fortis</name>
    <dbReference type="NCBI Taxonomy" id="254758"/>
    <lineage>
        <taxon>Bacteria</taxon>
        <taxon>Bacillati</taxon>
        <taxon>Bacillota</taxon>
        <taxon>Bacilli</taxon>
        <taxon>Bacillales</taxon>
        <taxon>Bacillaceae</taxon>
        <taxon>Siminovitchia</taxon>
    </lineage>
</organism>
<gene>
    <name evidence="7" type="ORF">D4N35_011240</name>
</gene>
<dbReference type="Pfam" id="PF10035">
    <property type="entry name" value="DUF2179"/>
    <property type="match status" value="1"/>
</dbReference>
<keyword evidence="5" id="KW-0472">Membrane</keyword>
<dbReference type="EMBL" id="QYTU02000023">
    <property type="protein sequence ID" value="RWR08980.1"/>
    <property type="molecule type" value="Genomic_DNA"/>
</dbReference>
<sequence>MVRCVVEQQEAGYLKKVLQEIEPASFVMLLNTSEILEGAASYQISSNCKVKG</sequence>
<name>A0A443IR97_9BACI</name>
<accession>A0A443IR97</accession>
<dbReference type="Proteomes" id="UP000273811">
    <property type="component" value="Unassembled WGS sequence"/>
</dbReference>
<dbReference type="GO" id="GO:0005886">
    <property type="term" value="C:plasma membrane"/>
    <property type="evidence" value="ECO:0007669"/>
    <property type="project" value="UniProtKB-SubCell"/>
</dbReference>
<feature type="domain" description="DUF2179" evidence="6">
    <location>
        <begin position="1"/>
        <end position="36"/>
    </location>
</feature>
<keyword evidence="3" id="KW-0812">Transmembrane</keyword>
<evidence type="ECO:0000256" key="5">
    <source>
        <dbReference type="ARBA" id="ARBA00023136"/>
    </source>
</evidence>
<comment type="caution">
    <text evidence="7">The sequence shown here is derived from an EMBL/GenBank/DDBJ whole genome shotgun (WGS) entry which is preliminary data.</text>
</comment>
<proteinExistence type="predicted"/>
<evidence type="ECO:0000259" key="6">
    <source>
        <dbReference type="Pfam" id="PF10035"/>
    </source>
</evidence>
<evidence type="ECO:0000256" key="4">
    <source>
        <dbReference type="ARBA" id="ARBA00022989"/>
    </source>
</evidence>
<comment type="subcellular location">
    <subcellularLocation>
        <location evidence="1">Cell membrane</location>
        <topology evidence="1">Multi-pass membrane protein</topology>
    </subcellularLocation>
</comment>
<dbReference type="AlphaFoldDB" id="A0A443IR97"/>
<evidence type="ECO:0000313" key="7">
    <source>
        <dbReference type="EMBL" id="RWR08980.1"/>
    </source>
</evidence>
<keyword evidence="4" id="KW-1133">Transmembrane helix</keyword>
<evidence type="ECO:0000256" key="1">
    <source>
        <dbReference type="ARBA" id="ARBA00004651"/>
    </source>
</evidence>
<dbReference type="InterPro" id="IPR019264">
    <property type="entry name" value="DUF2179"/>
</dbReference>
<reference evidence="7" key="1">
    <citation type="submission" date="2018-12" db="EMBL/GenBank/DDBJ databases">
        <authorList>
            <person name="Sun L."/>
            <person name="Chen Z."/>
        </authorList>
    </citation>
    <scope>NUCLEOTIDE SEQUENCE [LARGE SCALE GENOMIC DNA]</scope>
    <source>
        <strain evidence="7">DSM 16012</strain>
    </source>
</reference>
<evidence type="ECO:0000256" key="3">
    <source>
        <dbReference type="ARBA" id="ARBA00022692"/>
    </source>
</evidence>
<protein>
    <submittedName>
        <fullName evidence="7">DUF2179 domain-containing protein</fullName>
    </submittedName>
</protein>
<keyword evidence="2" id="KW-1003">Cell membrane</keyword>
<evidence type="ECO:0000256" key="2">
    <source>
        <dbReference type="ARBA" id="ARBA00022475"/>
    </source>
</evidence>
<evidence type="ECO:0000313" key="8">
    <source>
        <dbReference type="Proteomes" id="UP000273811"/>
    </source>
</evidence>
<keyword evidence="8" id="KW-1185">Reference proteome</keyword>